<name>A0A897MWA4_9EURY</name>
<dbReference type="PANTHER" id="PTHR21310:SF15">
    <property type="entry name" value="AMINOGLYCOSIDE PHOSPHOTRANSFERASE DOMAIN-CONTAINING PROTEIN"/>
    <property type="match status" value="1"/>
</dbReference>
<dbReference type="Gene3D" id="3.90.1200.10">
    <property type="match status" value="1"/>
</dbReference>
<keyword evidence="2" id="KW-0808">Transferase</keyword>
<gene>
    <name evidence="2" type="ORF">HSR121_0192</name>
</gene>
<dbReference type="RefSeq" id="WP_229114012.1">
    <property type="nucleotide sequence ID" value="NZ_CP064787.1"/>
</dbReference>
<proteinExistence type="predicted"/>
<dbReference type="GeneID" id="68853850"/>
<dbReference type="EMBL" id="CP064787">
    <property type="protein sequence ID" value="QSG04551.1"/>
    <property type="molecule type" value="Genomic_DNA"/>
</dbReference>
<evidence type="ECO:0000259" key="1">
    <source>
        <dbReference type="Pfam" id="PF01636"/>
    </source>
</evidence>
<dbReference type="GO" id="GO:0016740">
    <property type="term" value="F:transferase activity"/>
    <property type="evidence" value="ECO:0007669"/>
    <property type="project" value="UniProtKB-KW"/>
</dbReference>
<sequence>MSAPAADIEAVLDESGPDYDEFTYEQPTGGGQSDVYIVSLRYRGETYEVVVKFQPDDDATFALEPRLHEYVADRTSIPVPRILVFEPEPTRDVPPYFVTERMEGESLSEQFDGLESDLQARIMTQVGAILGGLHSTIAFEGFGYFGLEDDRLVVENLTWDWREFFESLTRGHLRQLESTPFDDLERPATRAIERSIDEVPTTATPRLVHDDFRPANLTFDPGAEEPITAVLDWQNALAGHPEYNVAQAELLFVDSVFQDPDTRQSLRDRLHEGYRAHHEFPAEDDYERRRPLYQLSTLLWRMGGFEHAFADAGGLAEARAKAYYREQFEQLVSALPD</sequence>
<feature type="domain" description="Aminoglycoside phosphotransferase" evidence="1">
    <location>
        <begin position="29"/>
        <end position="288"/>
    </location>
</feature>
<evidence type="ECO:0000313" key="3">
    <source>
        <dbReference type="Proteomes" id="UP000663525"/>
    </source>
</evidence>
<dbReference type="Proteomes" id="UP000663525">
    <property type="component" value="Chromosome"/>
</dbReference>
<dbReference type="PANTHER" id="PTHR21310">
    <property type="entry name" value="AMINOGLYCOSIDE PHOSPHOTRANSFERASE-RELATED-RELATED"/>
    <property type="match status" value="1"/>
</dbReference>
<reference evidence="2" key="1">
    <citation type="submission" date="2020-11" db="EMBL/GenBank/DDBJ databases">
        <title>Carbohydrate-dependent, anaerobic sulfur respiration: A novel catabolism in halophilic archaea.</title>
        <authorList>
            <person name="Sorokin D.Y."/>
            <person name="Messina E."/>
            <person name="Smedile F."/>
            <person name="La Cono V."/>
            <person name="Hallsworth J.E."/>
            <person name="Yakimov M.M."/>
        </authorList>
    </citation>
    <scope>NUCLEOTIDE SEQUENCE</scope>
    <source>
        <strain evidence="2">HSR12-1</strain>
    </source>
</reference>
<dbReference type="InterPro" id="IPR002575">
    <property type="entry name" value="Aminoglycoside_PTrfase"/>
</dbReference>
<organism evidence="2 3">
    <name type="scientific">Halapricum desulfuricans</name>
    <dbReference type="NCBI Taxonomy" id="2841257"/>
    <lineage>
        <taxon>Archaea</taxon>
        <taxon>Methanobacteriati</taxon>
        <taxon>Methanobacteriota</taxon>
        <taxon>Stenosarchaea group</taxon>
        <taxon>Halobacteria</taxon>
        <taxon>Halobacteriales</taxon>
        <taxon>Haloarculaceae</taxon>
        <taxon>Halapricum</taxon>
    </lineage>
</organism>
<dbReference type="InterPro" id="IPR051678">
    <property type="entry name" value="AGP_Transferase"/>
</dbReference>
<dbReference type="InterPro" id="IPR011009">
    <property type="entry name" value="Kinase-like_dom_sf"/>
</dbReference>
<accession>A0A897MWA4</accession>
<dbReference type="AlphaFoldDB" id="A0A897MWA4"/>
<protein>
    <submittedName>
        <fullName evidence="2">Putative aminoglycoside phosphotransferase</fullName>
    </submittedName>
</protein>
<evidence type="ECO:0000313" key="2">
    <source>
        <dbReference type="EMBL" id="QSG04551.1"/>
    </source>
</evidence>
<dbReference type="SUPFAM" id="SSF56112">
    <property type="entry name" value="Protein kinase-like (PK-like)"/>
    <property type="match status" value="1"/>
</dbReference>
<dbReference type="Pfam" id="PF01636">
    <property type="entry name" value="APH"/>
    <property type="match status" value="1"/>
</dbReference>